<dbReference type="Proteomes" id="UP000214365">
    <property type="component" value="Unassembled WGS sequence"/>
</dbReference>
<sequence length="130" mass="14593">MEKPDLPSETAKRISQVYGKAPGGVAYHHKSQERKYFDSGDFALTATGKATDNGVLNTGEIHPRRESISRPHASVPRNSNVQEDANENLQDRKSDDFVMTKSPLHQHTDQQSKKTASFKSQENIEQIRTD</sequence>
<name>A0A1Q5Q6P6_TALAT</name>
<comment type="function">
    <text evidence="2">Plays an essential role in initiation of the G0 program by preventing the degradation of specific nutrient-regulated mRNAs via the 5'-3' mRNA decay pathway.</text>
</comment>
<gene>
    <name evidence="4" type="ORF">UA08_09259</name>
</gene>
<feature type="compositionally biased region" description="Basic and acidic residues" evidence="3">
    <location>
        <begin position="89"/>
        <end position="98"/>
    </location>
</feature>
<feature type="compositionally biased region" description="Basic and acidic residues" evidence="3">
    <location>
        <begin position="1"/>
        <end position="12"/>
    </location>
</feature>
<dbReference type="GeneID" id="31009015"/>
<evidence type="ECO:0000256" key="1">
    <source>
        <dbReference type="ARBA" id="ARBA00010520"/>
    </source>
</evidence>
<feature type="compositionally biased region" description="Polar residues" evidence="3">
    <location>
        <begin position="113"/>
        <end position="124"/>
    </location>
</feature>
<organism evidence="4 5">
    <name type="scientific">Talaromyces atroroseus</name>
    <dbReference type="NCBI Taxonomy" id="1441469"/>
    <lineage>
        <taxon>Eukaryota</taxon>
        <taxon>Fungi</taxon>
        <taxon>Dikarya</taxon>
        <taxon>Ascomycota</taxon>
        <taxon>Pezizomycotina</taxon>
        <taxon>Eurotiomycetes</taxon>
        <taxon>Eurotiomycetidae</taxon>
        <taxon>Eurotiales</taxon>
        <taxon>Trichocomaceae</taxon>
        <taxon>Talaromyces</taxon>
        <taxon>Talaromyces sect. Trachyspermi</taxon>
    </lineage>
</organism>
<dbReference type="RefSeq" id="XP_020115564.1">
    <property type="nucleotide sequence ID" value="XM_020265203.1"/>
</dbReference>
<dbReference type="InterPro" id="IPR006760">
    <property type="entry name" value="Endosulphine"/>
</dbReference>
<comment type="similarity">
    <text evidence="1 2">Belongs to the endosulfine family.</text>
</comment>
<comment type="caution">
    <text evidence="4">The sequence shown here is derived from an EMBL/GenBank/DDBJ whole genome shotgun (WGS) entry which is preliminary data.</text>
</comment>
<protein>
    <recommendedName>
        <fullName evidence="2">mRNA stability protein</fullName>
    </recommendedName>
</protein>
<evidence type="ECO:0000256" key="3">
    <source>
        <dbReference type="SAM" id="MobiDB-lite"/>
    </source>
</evidence>
<reference evidence="4 5" key="1">
    <citation type="submission" date="2015-06" db="EMBL/GenBank/DDBJ databases">
        <title>Talaromyces atroroseus IBT 11181 draft genome.</title>
        <authorList>
            <person name="Rasmussen K.B."/>
            <person name="Rasmussen S."/>
            <person name="Petersen B."/>
            <person name="Sicheritz-Ponten T."/>
            <person name="Mortensen U.H."/>
            <person name="Thrane U."/>
        </authorList>
    </citation>
    <scope>NUCLEOTIDE SEQUENCE [LARGE SCALE GENOMIC DNA]</scope>
    <source>
        <strain evidence="4 5">IBT 11181</strain>
    </source>
</reference>
<evidence type="ECO:0000313" key="4">
    <source>
        <dbReference type="EMBL" id="OKL55443.1"/>
    </source>
</evidence>
<feature type="region of interest" description="Disordered" evidence="3">
    <location>
        <begin position="1"/>
        <end position="26"/>
    </location>
</feature>
<evidence type="ECO:0000313" key="5">
    <source>
        <dbReference type="Proteomes" id="UP000214365"/>
    </source>
</evidence>
<proteinExistence type="inferred from homology"/>
<accession>A0A1Q5Q6P6</accession>
<keyword evidence="5" id="KW-1185">Reference proteome</keyword>
<dbReference type="STRING" id="1441469.A0A1Q5Q6P6"/>
<dbReference type="OrthoDB" id="5949865at2759"/>
<dbReference type="Pfam" id="PF04667">
    <property type="entry name" value="Endosulfine"/>
    <property type="match status" value="1"/>
</dbReference>
<dbReference type="AlphaFoldDB" id="A0A1Q5Q6P6"/>
<evidence type="ECO:0000256" key="2">
    <source>
        <dbReference type="RuleBase" id="RU363120"/>
    </source>
</evidence>
<feature type="region of interest" description="Disordered" evidence="3">
    <location>
        <begin position="48"/>
        <end position="130"/>
    </location>
</feature>
<dbReference type="EMBL" id="LFMY01000021">
    <property type="protein sequence ID" value="OKL55443.1"/>
    <property type="molecule type" value="Genomic_DNA"/>
</dbReference>